<feature type="compositionally biased region" description="Acidic residues" evidence="1">
    <location>
        <begin position="73"/>
        <end position="85"/>
    </location>
</feature>
<dbReference type="Proteomes" id="UP000499080">
    <property type="component" value="Unassembled WGS sequence"/>
</dbReference>
<organism evidence="2 3">
    <name type="scientific">Araneus ventricosus</name>
    <name type="common">Orbweaver spider</name>
    <name type="synonym">Epeira ventricosa</name>
    <dbReference type="NCBI Taxonomy" id="182803"/>
    <lineage>
        <taxon>Eukaryota</taxon>
        <taxon>Metazoa</taxon>
        <taxon>Ecdysozoa</taxon>
        <taxon>Arthropoda</taxon>
        <taxon>Chelicerata</taxon>
        <taxon>Arachnida</taxon>
        <taxon>Araneae</taxon>
        <taxon>Araneomorphae</taxon>
        <taxon>Entelegynae</taxon>
        <taxon>Araneoidea</taxon>
        <taxon>Araneidae</taxon>
        <taxon>Araneus</taxon>
    </lineage>
</organism>
<reference evidence="2 3" key="1">
    <citation type="journal article" date="2019" name="Sci. Rep.">
        <title>Orb-weaving spider Araneus ventricosus genome elucidates the spidroin gene catalogue.</title>
        <authorList>
            <person name="Kono N."/>
            <person name="Nakamura H."/>
            <person name="Ohtoshi R."/>
            <person name="Moran D.A.P."/>
            <person name="Shinohara A."/>
            <person name="Yoshida Y."/>
            <person name="Fujiwara M."/>
            <person name="Mori M."/>
            <person name="Tomita M."/>
            <person name="Arakawa K."/>
        </authorList>
    </citation>
    <scope>NUCLEOTIDE SEQUENCE [LARGE SCALE GENOMIC DNA]</scope>
</reference>
<sequence length="128" mass="14558">MRESFGEATPAGLIPYKPCLIPPLPTLISRTPIIVFSRTPGFEECDRENIQDWLECDVDDPDYQVLADDEINSGVIDDQDSCDDKEDPRDNVSAERELIQCFPMWGNLIFKGGNSKMEKEEKKEIGYI</sequence>
<dbReference type="OrthoDB" id="125347at2759"/>
<proteinExistence type="predicted"/>
<feature type="region of interest" description="Disordered" evidence="1">
    <location>
        <begin position="73"/>
        <end position="93"/>
    </location>
</feature>
<accession>A0A4Y2NBR1</accession>
<evidence type="ECO:0000313" key="3">
    <source>
        <dbReference type="Proteomes" id="UP000499080"/>
    </source>
</evidence>
<dbReference type="EMBL" id="BGPR01008670">
    <property type="protein sequence ID" value="GBN35256.1"/>
    <property type="molecule type" value="Genomic_DNA"/>
</dbReference>
<name>A0A4Y2NBR1_ARAVE</name>
<keyword evidence="3" id="KW-1185">Reference proteome</keyword>
<evidence type="ECO:0000313" key="2">
    <source>
        <dbReference type="EMBL" id="GBN35256.1"/>
    </source>
</evidence>
<comment type="caution">
    <text evidence="2">The sequence shown here is derived from an EMBL/GenBank/DDBJ whole genome shotgun (WGS) entry which is preliminary data.</text>
</comment>
<protein>
    <submittedName>
        <fullName evidence="2">Uncharacterized protein</fullName>
    </submittedName>
</protein>
<dbReference type="AlphaFoldDB" id="A0A4Y2NBR1"/>
<evidence type="ECO:0000256" key="1">
    <source>
        <dbReference type="SAM" id="MobiDB-lite"/>
    </source>
</evidence>
<gene>
    <name evidence="2" type="ORF">AVEN_89676_1</name>
</gene>